<evidence type="ECO:0000313" key="3">
    <source>
        <dbReference type="Proteomes" id="UP000054097"/>
    </source>
</evidence>
<dbReference type="AlphaFoldDB" id="A0A0C3BKV3"/>
<name>A0A0C3BKV3_SERVB</name>
<reference evidence="3" key="2">
    <citation type="submission" date="2015-01" db="EMBL/GenBank/DDBJ databases">
        <title>Evolutionary Origins and Diversification of the Mycorrhizal Mutualists.</title>
        <authorList>
            <consortium name="DOE Joint Genome Institute"/>
            <consortium name="Mycorrhizal Genomics Consortium"/>
            <person name="Kohler A."/>
            <person name="Kuo A."/>
            <person name="Nagy L.G."/>
            <person name="Floudas D."/>
            <person name="Copeland A."/>
            <person name="Barry K.W."/>
            <person name="Cichocki N."/>
            <person name="Veneault-Fourrey C."/>
            <person name="LaButti K."/>
            <person name="Lindquist E.A."/>
            <person name="Lipzen A."/>
            <person name="Lundell T."/>
            <person name="Morin E."/>
            <person name="Murat C."/>
            <person name="Riley R."/>
            <person name="Ohm R."/>
            <person name="Sun H."/>
            <person name="Tunlid A."/>
            <person name="Henrissat B."/>
            <person name="Grigoriev I.V."/>
            <person name="Hibbett D.S."/>
            <person name="Martin F."/>
        </authorList>
    </citation>
    <scope>NUCLEOTIDE SEQUENCE [LARGE SCALE GENOMIC DNA]</scope>
    <source>
        <strain evidence="3">MAFF 305830</strain>
    </source>
</reference>
<feature type="region of interest" description="Disordered" evidence="1">
    <location>
        <begin position="101"/>
        <end position="131"/>
    </location>
</feature>
<dbReference type="Proteomes" id="UP000054097">
    <property type="component" value="Unassembled WGS sequence"/>
</dbReference>
<gene>
    <name evidence="2" type="ORF">M408DRAFT_326428</name>
</gene>
<evidence type="ECO:0000256" key="1">
    <source>
        <dbReference type="SAM" id="MobiDB-lite"/>
    </source>
</evidence>
<dbReference type="HOGENOM" id="CLU_1932661_0_0_1"/>
<sequence length="131" mass="14120">MTVQPQVHLASGLSESAYSNFVPPMTQFGETYYSFQFSMSTSHEVGATVNPSAPVQLTDAEIDQLFSELFGTPDPIIAQAEGNMEAPPVDLSNPMMMPAAVLDTSNTTGSPPETFNEPGSPEESNNEWAMR</sequence>
<protein>
    <submittedName>
        <fullName evidence="2">Uncharacterized protein</fullName>
    </submittedName>
</protein>
<feature type="non-terminal residue" evidence="2">
    <location>
        <position position="131"/>
    </location>
</feature>
<dbReference type="EMBL" id="KN824279">
    <property type="protein sequence ID" value="KIM32664.1"/>
    <property type="molecule type" value="Genomic_DNA"/>
</dbReference>
<organism evidence="2 3">
    <name type="scientific">Serendipita vermifera MAFF 305830</name>
    <dbReference type="NCBI Taxonomy" id="933852"/>
    <lineage>
        <taxon>Eukaryota</taxon>
        <taxon>Fungi</taxon>
        <taxon>Dikarya</taxon>
        <taxon>Basidiomycota</taxon>
        <taxon>Agaricomycotina</taxon>
        <taxon>Agaricomycetes</taxon>
        <taxon>Sebacinales</taxon>
        <taxon>Serendipitaceae</taxon>
        <taxon>Serendipita</taxon>
    </lineage>
</organism>
<accession>A0A0C3BKV3</accession>
<proteinExistence type="predicted"/>
<feature type="compositionally biased region" description="Low complexity" evidence="1">
    <location>
        <begin position="116"/>
        <end position="131"/>
    </location>
</feature>
<reference evidence="2 3" key="1">
    <citation type="submission" date="2014-04" db="EMBL/GenBank/DDBJ databases">
        <authorList>
            <consortium name="DOE Joint Genome Institute"/>
            <person name="Kuo A."/>
            <person name="Zuccaro A."/>
            <person name="Kohler A."/>
            <person name="Nagy L.G."/>
            <person name="Floudas D."/>
            <person name="Copeland A."/>
            <person name="Barry K.W."/>
            <person name="Cichocki N."/>
            <person name="Veneault-Fourrey C."/>
            <person name="LaButti K."/>
            <person name="Lindquist E.A."/>
            <person name="Lipzen A."/>
            <person name="Lundell T."/>
            <person name="Morin E."/>
            <person name="Murat C."/>
            <person name="Sun H."/>
            <person name="Tunlid A."/>
            <person name="Henrissat B."/>
            <person name="Grigoriev I.V."/>
            <person name="Hibbett D.S."/>
            <person name="Martin F."/>
            <person name="Nordberg H.P."/>
            <person name="Cantor M.N."/>
            <person name="Hua S.X."/>
        </authorList>
    </citation>
    <scope>NUCLEOTIDE SEQUENCE [LARGE SCALE GENOMIC DNA]</scope>
    <source>
        <strain evidence="2 3">MAFF 305830</strain>
    </source>
</reference>
<feature type="compositionally biased region" description="Polar residues" evidence="1">
    <location>
        <begin position="103"/>
        <end position="113"/>
    </location>
</feature>
<keyword evidence="3" id="KW-1185">Reference proteome</keyword>
<evidence type="ECO:0000313" key="2">
    <source>
        <dbReference type="EMBL" id="KIM32664.1"/>
    </source>
</evidence>